<dbReference type="PANTHER" id="PTHR12390">
    <property type="entry name" value="UROPORPHYRINOGEN III SYNTHASE"/>
    <property type="match status" value="1"/>
</dbReference>
<evidence type="ECO:0000256" key="2">
    <source>
        <dbReference type="ARBA" id="ARBA00008133"/>
    </source>
</evidence>
<dbReference type="GO" id="GO:0006780">
    <property type="term" value="P:uroporphyrinogen III biosynthetic process"/>
    <property type="evidence" value="ECO:0007669"/>
    <property type="project" value="InterPro"/>
</dbReference>
<comment type="pathway">
    <text evidence="1">Porphyrin-containing compound metabolism; protoporphyrin-IX biosynthesis; coproporphyrinogen-III from 5-aminolevulinate: step 3/4.</text>
</comment>
<evidence type="ECO:0000313" key="13">
    <source>
        <dbReference type="EMBL" id="CAL1272823.1"/>
    </source>
</evidence>
<organism evidence="13 14">
    <name type="scientific">Larinioides sclopetarius</name>
    <dbReference type="NCBI Taxonomy" id="280406"/>
    <lineage>
        <taxon>Eukaryota</taxon>
        <taxon>Metazoa</taxon>
        <taxon>Ecdysozoa</taxon>
        <taxon>Arthropoda</taxon>
        <taxon>Chelicerata</taxon>
        <taxon>Arachnida</taxon>
        <taxon>Araneae</taxon>
        <taxon>Araneomorphae</taxon>
        <taxon>Entelegynae</taxon>
        <taxon>Araneoidea</taxon>
        <taxon>Araneidae</taxon>
        <taxon>Larinioides</taxon>
    </lineage>
</organism>
<evidence type="ECO:0000256" key="4">
    <source>
        <dbReference type="ARBA" id="ARBA00023133"/>
    </source>
</evidence>
<dbReference type="Pfam" id="PF02602">
    <property type="entry name" value="HEM4"/>
    <property type="match status" value="1"/>
</dbReference>
<evidence type="ECO:0000256" key="5">
    <source>
        <dbReference type="ARBA" id="ARBA00023239"/>
    </source>
</evidence>
<dbReference type="GO" id="GO:0006785">
    <property type="term" value="P:heme B biosynthetic process"/>
    <property type="evidence" value="ECO:0007669"/>
    <property type="project" value="UniProtKB-ARBA"/>
</dbReference>
<dbReference type="AlphaFoldDB" id="A0AAV1ZR68"/>
<dbReference type="SUPFAM" id="SSF69618">
    <property type="entry name" value="HemD-like"/>
    <property type="match status" value="1"/>
</dbReference>
<comment type="catalytic activity">
    <reaction evidence="10">
        <text>hydroxymethylbilane = uroporphyrinogen III + H2O</text>
        <dbReference type="Rhea" id="RHEA:18965"/>
        <dbReference type="ChEBI" id="CHEBI:15377"/>
        <dbReference type="ChEBI" id="CHEBI:57308"/>
        <dbReference type="ChEBI" id="CHEBI:57845"/>
        <dbReference type="EC" id="4.2.1.75"/>
    </reaction>
</comment>
<accession>A0AAV1ZR68</accession>
<evidence type="ECO:0000259" key="12">
    <source>
        <dbReference type="Pfam" id="PF02602"/>
    </source>
</evidence>
<proteinExistence type="inferred from homology"/>
<dbReference type="InterPro" id="IPR036108">
    <property type="entry name" value="4pyrrol_syn_uPrphyn_synt_sf"/>
</dbReference>
<protein>
    <recommendedName>
        <fullName evidence="9">Uroporphyrinogen-III synthase</fullName>
        <ecNumber evidence="3">4.2.1.75</ecNumber>
    </recommendedName>
    <alternativeName>
        <fullName evidence="8">Hydroxymethylbilane hydrolyase [cyclizing]</fullName>
    </alternativeName>
    <alternativeName>
        <fullName evidence="7">Uroporphyrinogen-III cosynthase</fullName>
    </alternativeName>
</protein>
<evidence type="ECO:0000256" key="10">
    <source>
        <dbReference type="ARBA" id="ARBA00048617"/>
    </source>
</evidence>
<dbReference type="CDD" id="cd06578">
    <property type="entry name" value="HemD"/>
    <property type="match status" value="1"/>
</dbReference>
<feature type="domain" description="Tetrapyrrole biosynthesis uroporphyrinogen III synthase" evidence="12">
    <location>
        <begin position="23"/>
        <end position="254"/>
    </location>
</feature>
<dbReference type="InterPro" id="IPR003754">
    <property type="entry name" value="4pyrrol_synth_uPrphyn_synth"/>
</dbReference>
<dbReference type="Gene3D" id="3.40.50.10090">
    <property type="match status" value="2"/>
</dbReference>
<evidence type="ECO:0000313" key="14">
    <source>
        <dbReference type="Proteomes" id="UP001497382"/>
    </source>
</evidence>
<gene>
    <name evidence="13" type="ORF">LARSCL_LOCUS6599</name>
</gene>
<comment type="function">
    <text evidence="11">Catalyzes cyclization of the linear tetrapyrrole, hydroxymethylbilane, to the macrocyclic uroporphyrinogen III, the branch point for the various sub-pathways leading to the wide diversity of porphyrins. Porphyrins act as cofactors for a multitude of enzymes that perform a variety of processes within the cell such as methionine synthesis (vitamin B12) or oxygen transport (heme).</text>
</comment>
<dbReference type="PANTHER" id="PTHR12390:SF0">
    <property type="entry name" value="UROPORPHYRINOGEN-III SYNTHASE"/>
    <property type="match status" value="1"/>
</dbReference>
<dbReference type="FunFam" id="3.40.50.10090:FF:000003">
    <property type="entry name" value="uroporphyrinogen-III synthase"/>
    <property type="match status" value="1"/>
</dbReference>
<dbReference type="GO" id="GO:0004852">
    <property type="term" value="F:uroporphyrinogen-III synthase activity"/>
    <property type="evidence" value="ECO:0007669"/>
    <property type="project" value="UniProtKB-EC"/>
</dbReference>
<evidence type="ECO:0000256" key="6">
    <source>
        <dbReference type="ARBA" id="ARBA00023244"/>
    </source>
</evidence>
<keyword evidence="4" id="KW-0350">Heme biosynthesis</keyword>
<keyword evidence="6" id="KW-0627">Porphyrin biosynthesis</keyword>
<sequence>MMEEKTVLLLKAVEDIYPSCDPYFEKLQKAGITTMIIPTLEFIYINDEILENCLLSPEKFSGIIFTSPRTVKAVHRICETTGFNISKWQNKKSYAVGEATSKLAASLLELHLLGEEAGSSEELCKVILSSADFEKFGEPFLFPCSQKSKDTVPKILTESGLEVKKVICYKTECNSHLEESLEKLIAENIGIPDIIVFFSPSGVEFSKKIIKKFLLGNTNKPQCIAIGPTTEQAIKNAEMNLCKVAQKPNPDSVVEAVKSLL</sequence>
<evidence type="ECO:0000256" key="7">
    <source>
        <dbReference type="ARBA" id="ARBA00031702"/>
    </source>
</evidence>
<reference evidence="13 14" key="1">
    <citation type="submission" date="2024-04" db="EMBL/GenBank/DDBJ databases">
        <authorList>
            <person name="Rising A."/>
            <person name="Reimegard J."/>
            <person name="Sonavane S."/>
            <person name="Akerstrom W."/>
            <person name="Nylinder S."/>
            <person name="Hedman E."/>
            <person name="Kallberg Y."/>
        </authorList>
    </citation>
    <scope>NUCLEOTIDE SEQUENCE [LARGE SCALE GENOMIC DNA]</scope>
</reference>
<evidence type="ECO:0000256" key="1">
    <source>
        <dbReference type="ARBA" id="ARBA00004772"/>
    </source>
</evidence>
<dbReference type="EMBL" id="CAXIEN010000063">
    <property type="protein sequence ID" value="CAL1272823.1"/>
    <property type="molecule type" value="Genomic_DNA"/>
</dbReference>
<keyword evidence="5" id="KW-0456">Lyase</keyword>
<evidence type="ECO:0000256" key="3">
    <source>
        <dbReference type="ARBA" id="ARBA00013109"/>
    </source>
</evidence>
<comment type="similarity">
    <text evidence="2">Belongs to the uroporphyrinogen-III synthase family.</text>
</comment>
<keyword evidence="14" id="KW-1185">Reference proteome</keyword>
<name>A0AAV1ZR68_9ARAC</name>
<dbReference type="GO" id="GO:0005829">
    <property type="term" value="C:cytosol"/>
    <property type="evidence" value="ECO:0007669"/>
    <property type="project" value="TreeGrafter"/>
</dbReference>
<evidence type="ECO:0000256" key="8">
    <source>
        <dbReference type="ARBA" id="ARBA00032649"/>
    </source>
</evidence>
<dbReference type="EC" id="4.2.1.75" evidence="3"/>
<dbReference type="Proteomes" id="UP001497382">
    <property type="component" value="Unassembled WGS sequence"/>
</dbReference>
<evidence type="ECO:0000256" key="11">
    <source>
        <dbReference type="ARBA" id="ARBA00060039"/>
    </source>
</evidence>
<evidence type="ECO:0000256" key="9">
    <source>
        <dbReference type="ARBA" id="ARBA00040167"/>
    </source>
</evidence>
<dbReference type="InterPro" id="IPR039793">
    <property type="entry name" value="UROS/Hem4"/>
</dbReference>
<comment type="caution">
    <text evidence="13">The sequence shown here is derived from an EMBL/GenBank/DDBJ whole genome shotgun (WGS) entry which is preliminary data.</text>
</comment>